<comment type="similarity">
    <text evidence="4">Belongs to the RING-type zinc finger family. ATL subfamily.</text>
</comment>
<evidence type="ECO:0000313" key="9">
    <source>
        <dbReference type="EMBL" id="GAX84160.1"/>
    </source>
</evidence>
<sequence length="761" mass="77082">MSTLNPSTSSPFVPPPPFSSPPSPPLHTPPSLPSPPLPPLPYPPGYPPNPSISYNPFSSSASEAVVGGLFAAFLLASGLYFLFKFHQASRAIDQARQQQQRLDIETARALAAGFPQGSLPPGMASAARGQGVPPFIIATFPLKDYVPRDASIATAASGSTIDRGTRTRRMRAAATALSMGGADPNPYSLPQQHPQEPQSAGFAAALPGPSSSGHDNAVPNAVPNGLGVGLRSASMTLPSSSLSAQVNSSKAAGVRISVAAAAAAVSSSQPGQAAARSAGASVLNVPYTGSIVRGGDSTAAAGGSGHDVLHAAAAGGSGHDVLHAAAAGGSGHDVLHAAAAGGSGHDVLHAAAAGGSGHDVLHAAAAGGIGHDVLHAAAAGGSGHDVLHAAAAGSSGHDVLHAAAAGGSGHVLHAAAQGQQQARGGELIELTTVHAEHAPDVQISAPLPALRHSPSSSPHLDGYHRQQQQQQQQAVPDLRSGLITVDQQALAAAQQASCAASGSTPVRLPQRLSRFLSRGRSRQFPDSSPSAAVKRQGMGSPLLDEHRDRSDAGGPSSSAAVPLGLAVLPAGTTGTASFTHQQEPSQSDNSGMAPSGAVHEEGRHSASNEEDADRDMCTICLLTFEMGDRLRVLPCGHDFHQPCIDSWMRHHMTCPLCRNLLWTLLPTTLPAPLPATGVYQPPNLLSGTTAMTESSGGTGGVLPAVSGTISIQNPLPASPTSAELLGLQLQNNQQAVQSSQHWPSVASHQPQSPIGCLLYQP</sequence>
<feature type="transmembrane region" description="Helical" evidence="7">
    <location>
        <begin position="64"/>
        <end position="83"/>
    </location>
</feature>
<keyword evidence="10" id="KW-1185">Reference proteome</keyword>
<dbReference type="InterPro" id="IPR053238">
    <property type="entry name" value="RING-H2_zinc_finger"/>
</dbReference>
<evidence type="ECO:0000256" key="2">
    <source>
        <dbReference type="ARBA" id="ARBA00022771"/>
    </source>
</evidence>
<dbReference type="Proteomes" id="UP000232323">
    <property type="component" value="Unassembled WGS sequence"/>
</dbReference>
<feature type="compositionally biased region" description="Polar residues" evidence="6">
    <location>
        <begin position="188"/>
        <end position="198"/>
    </location>
</feature>
<reference evidence="9 10" key="1">
    <citation type="submission" date="2017-08" db="EMBL/GenBank/DDBJ databases">
        <title>Acidophilic green algal genome provides insights into adaptation to an acidic environment.</title>
        <authorList>
            <person name="Hirooka S."/>
            <person name="Hirose Y."/>
            <person name="Kanesaki Y."/>
            <person name="Higuchi S."/>
            <person name="Fujiwara T."/>
            <person name="Onuma R."/>
            <person name="Era A."/>
            <person name="Ohbayashi R."/>
            <person name="Uzuka A."/>
            <person name="Nozaki H."/>
            <person name="Yoshikawa H."/>
            <person name="Miyagishima S.Y."/>
        </authorList>
    </citation>
    <scope>NUCLEOTIDE SEQUENCE [LARGE SCALE GENOMIC DNA]</scope>
    <source>
        <strain evidence="9 10">NIES-2499</strain>
    </source>
</reference>
<evidence type="ECO:0000313" key="10">
    <source>
        <dbReference type="Proteomes" id="UP000232323"/>
    </source>
</evidence>
<dbReference type="Gene3D" id="3.30.40.10">
    <property type="entry name" value="Zinc/RING finger domain, C3HC4 (zinc finger)"/>
    <property type="match status" value="1"/>
</dbReference>
<feature type="domain" description="RING-type" evidence="8">
    <location>
        <begin position="617"/>
        <end position="658"/>
    </location>
</feature>
<evidence type="ECO:0000256" key="6">
    <source>
        <dbReference type="SAM" id="MobiDB-lite"/>
    </source>
</evidence>
<evidence type="ECO:0000259" key="8">
    <source>
        <dbReference type="PROSITE" id="PS50089"/>
    </source>
</evidence>
<evidence type="ECO:0000256" key="7">
    <source>
        <dbReference type="SAM" id="Phobius"/>
    </source>
</evidence>
<evidence type="ECO:0000256" key="3">
    <source>
        <dbReference type="ARBA" id="ARBA00022833"/>
    </source>
</evidence>
<dbReference type="STRING" id="1157962.A0A250XMY0"/>
<accession>A0A250XMY0</accession>
<feature type="region of interest" description="Disordered" evidence="6">
    <location>
        <begin position="575"/>
        <end position="610"/>
    </location>
</feature>
<keyword evidence="1" id="KW-0479">Metal-binding</keyword>
<evidence type="ECO:0000256" key="5">
    <source>
        <dbReference type="PROSITE-ProRule" id="PRU00175"/>
    </source>
</evidence>
<name>A0A250XMY0_9CHLO</name>
<feature type="region of interest" description="Disordered" evidence="6">
    <location>
        <begin position="447"/>
        <end position="476"/>
    </location>
</feature>
<dbReference type="InterPro" id="IPR001841">
    <property type="entry name" value="Znf_RING"/>
</dbReference>
<dbReference type="InterPro" id="IPR013083">
    <property type="entry name" value="Znf_RING/FYVE/PHD"/>
</dbReference>
<feature type="compositionally biased region" description="Low complexity" evidence="6">
    <location>
        <begin position="1"/>
        <end position="11"/>
    </location>
</feature>
<dbReference type="SMART" id="SM00184">
    <property type="entry name" value="RING"/>
    <property type="match status" value="1"/>
</dbReference>
<comment type="caution">
    <text evidence="9">The sequence shown here is derived from an EMBL/GenBank/DDBJ whole genome shotgun (WGS) entry which is preliminary data.</text>
</comment>
<keyword evidence="7" id="KW-0812">Transmembrane</keyword>
<dbReference type="SUPFAM" id="SSF57850">
    <property type="entry name" value="RING/U-box"/>
    <property type="match status" value="1"/>
</dbReference>
<dbReference type="Pfam" id="PF13639">
    <property type="entry name" value="zf-RING_2"/>
    <property type="match status" value="1"/>
</dbReference>
<keyword evidence="7" id="KW-0472">Membrane</keyword>
<dbReference type="GO" id="GO:0008270">
    <property type="term" value="F:zinc ion binding"/>
    <property type="evidence" value="ECO:0007669"/>
    <property type="project" value="UniProtKB-KW"/>
</dbReference>
<dbReference type="PRINTS" id="PR00313">
    <property type="entry name" value="CABNDNGRPT"/>
</dbReference>
<dbReference type="PROSITE" id="PS50089">
    <property type="entry name" value="ZF_RING_2"/>
    <property type="match status" value="1"/>
</dbReference>
<dbReference type="PANTHER" id="PTHR14155:SF627">
    <property type="entry name" value="OS06G0192800 PROTEIN"/>
    <property type="match status" value="1"/>
</dbReference>
<feature type="compositionally biased region" description="Pro residues" evidence="6">
    <location>
        <begin position="12"/>
        <end position="44"/>
    </location>
</feature>
<protein>
    <recommendedName>
        <fullName evidence="8">RING-type domain-containing protein</fullName>
    </recommendedName>
</protein>
<feature type="region of interest" description="Disordered" evidence="6">
    <location>
        <begin position="178"/>
        <end position="220"/>
    </location>
</feature>
<proteinExistence type="inferred from homology"/>
<dbReference type="OrthoDB" id="8062037at2759"/>
<organism evidence="9 10">
    <name type="scientific">Chlamydomonas eustigma</name>
    <dbReference type="NCBI Taxonomy" id="1157962"/>
    <lineage>
        <taxon>Eukaryota</taxon>
        <taxon>Viridiplantae</taxon>
        <taxon>Chlorophyta</taxon>
        <taxon>core chlorophytes</taxon>
        <taxon>Chlorophyceae</taxon>
        <taxon>CS clade</taxon>
        <taxon>Chlamydomonadales</taxon>
        <taxon>Chlamydomonadaceae</taxon>
        <taxon>Chlamydomonas</taxon>
    </lineage>
</organism>
<gene>
    <name evidence="9" type="ORF">CEUSTIGMA_g11583.t1</name>
</gene>
<feature type="region of interest" description="Disordered" evidence="6">
    <location>
        <begin position="516"/>
        <end position="560"/>
    </location>
</feature>
<dbReference type="EMBL" id="BEGY01000117">
    <property type="protein sequence ID" value="GAX84160.1"/>
    <property type="molecule type" value="Genomic_DNA"/>
</dbReference>
<keyword evidence="3" id="KW-0862">Zinc</keyword>
<feature type="region of interest" description="Disordered" evidence="6">
    <location>
        <begin position="1"/>
        <end position="44"/>
    </location>
</feature>
<evidence type="ECO:0000256" key="4">
    <source>
        <dbReference type="ARBA" id="ARBA00024209"/>
    </source>
</evidence>
<dbReference type="Gene3D" id="2.150.10.10">
    <property type="entry name" value="Serralysin-like metalloprotease, C-terminal"/>
    <property type="match status" value="1"/>
</dbReference>
<dbReference type="InterPro" id="IPR011049">
    <property type="entry name" value="Serralysin-like_metalloprot_C"/>
</dbReference>
<dbReference type="SUPFAM" id="SSF51120">
    <property type="entry name" value="beta-Roll"/>
    <property type="match status" value="1"/>
</dbReference>
<keyword evidence="7" id="KW-1133">Transmembrane helix</keyword>
<feature type="compositionally biased region" description="Polar residues" evidence="6">
    <location>
        <begin position="575"/>
        <end position="592"/>
    </location>
</feature>
<feature type="compositionally biased region" description="Basic and acidic residues" evidence="6">
    <location>
        <begin position="598"/>
        <end position="607"/>
    </location>
</feature>
<keyword evidence="2 5" id="KW-0863">Zinc-finger</keyword>
<evidence type="ECO:0000256" key="1">
    <source>
        <dbReference type="ARBA" id="ARBA00022723"/>
    </source>
</evidence>
<dbReference type="AlphaFoldDB" id="A0A250XMY0"/>
<dbReference type="PANTHER" id="PTHR14155">
    <property type="entry name" value="RING FINGER DOMAIN-CONTAINING"/>
    <property type="match status" value="1"/>
</dbReference>